<dbReference type="InterPro" id="IPR050555">
    <property type="entry name" value="Bact_Solute-Bind_Prot2"/>
</dbReference>
<proteinExistence type="inferred from homology"/>
<name>A0ABP6W1I5_9GAMM</name>
<comment type="similarity">
    <text evidence="2">Belongs to the bacterial solute-binding protein 2 family.</text>
</comment>
<feature type="domain" description="Periplasmic binding protein" evidence="4">
    <location>
        <begin position="38"/>
        <end position="288"/>
    </location>
</feature>
<dbReference type="PANTHER" id="PTHR30036">
    <property type="entry name" value="D-XYLOSE-BINDING PERIPLASMIC PROTEIN"/>
    <property type="match status" value="1"/>
</dbReference>
<feature type="chain" id="PRO_5045627823" evidence="3">
    <location>
        <begin position="22"/>
        <end position="340"/>
    </location>
</feature>
<organism evidence="5 6">
    <name type="scientific">Zobellella aerophila</name>
    <dbReference type="NCBI Taxonomy" id="870480"/>
    <lineage>
        <taxon>Bacteria</taxon>
        <taxon>Pseudomonadati</taxon>
        <taxon>Pseudomonadota</taxon>
        <taxon>Gammaproteobacteria</taxon>
        <taxon>Aeromonadales</taxon>
        <taxon>Aeromonadaceae</taxon>
        <taxon>Zobellella</taxon>
    </lineage>
</organism>
<comment type="subcellular location">
    <subcellularLocation>
        <location evidence="1">Periplasm</location>
    </subcellularLocation>
</comment>
<gene>
    <name evidence="5" type="ORF">GCM10022394_23970</name>
</gene>
<feature type="signal peptide" evidence="3">
    <location>
        <begin position="1"/>
        <end position="21"/>
    </location>
</feature>
<comment type="caution">
    <text evidence="5">The sequence shown here is derived from an EMBL/GenBank/DDBJ whole genome shotgun (WGS) entry which is preliminary data.</text>
</comment>
<keyword evidence="3" id="KW-0732">Signal</keyword>
<dbReference type="InterPro" id="IPR028082">
    <property type="entry name" value="Peripla_BP_I"/>
</dbReference>
<evidence type="ECO:0000313" key="6">
    <source>
        <dbReference type="Proteomes" id="UP001500795"/>
    </source>
</evidence>
<dbReference type="Gene3D" id="3.40.50.2300">
    <property type="match status" value="2"/>
</dbReference>
<accession>A0ABP6W1I5</accession>
<keyword evidence="6" id="KW-1185">Reference proteome</keyword>
<dbReference type="InterPro" id="IPR025997">
    <property type="entry name" value="SBP_2_dom"/>
</dbReference>
<protein>
    <submittedName>
        <fullName evidence="5">Substrate-binding domain-containing protein</fullName>
    </submittedName>
</protein>
<dbReference type="Proteomes" id="UP001500795">
    <property type="component" value="Unassembled WGS sequence"/>
</dbReference>
<evidence type="ECO:0000256" key="2">
    <source>
        <dbReference type="ARBA" id="ARBA00007639"/>
    </source>
</evidence>
<evidence type="ECO:0000256" key="3">
    <source>
        <dbReference type="SAM" id="SignalP"/>
    </source>
</evidence>
<evidence type="ECO:0000256" key="1">
    <source>
        <dbReference type="ARBA" id="ARBA00004418"/>
    </source>
</evidence>
<evidence type="ECO:0000313" key="5">
    <source>
        <dbReference type="EMBL" id="GAA3543225.1"/>
    </source>
</evidence>
<evidence type="ECO:0000259" key="4">
    <source>
        <dbReference type="Pfam" id="PF13407"/>
    </source>
</evidence>
<reference evidence="6" key="1">
    <citation type="journal article" date="2019" name="Int. J. Syst. Evol. Microbiol.">
        <title>The Global Catalogue of Microorganisms (GCM) 10K type strain sequencing project: providing services to taxonomists for standard genome sequencing and annotation.</title>
        <authorList>
            <consortium name="The Broad Institute Genomics Platform"/>
            <consortium name="The Broad Institute Genome Sequencing Center for Infectious Disease"/>
            <person name="Wu L."/>
            <person name="Ma J."/>
        </authorList>
    </citation>
    <scope>NUCLEOTIDE SEQUENCE [LARGE SCALE GENOMIC DNA]</scope>
    <source>
        <strain evidence="6">JCM 17110</strain>
    </source>
</reference>
<dbReference type="SUPFAM" id="SSF53822">
    <property type="entry name" value="Periplasmic binding protein-like I"/>
    <property type="match status" value="1"/>
</dbReference>
<sequence>MMNWWKPLAAAALLLPALTQAAELPAGLENKRIALVRFISQGDFFQAYLAGVEAQAEALGLELQVFDARQDAARQRDMLDQAILQGFDGILLQHGFTDSIKDKAAEAVDAGIKVVAFDVDAENEAIPQIQQSDAELARLALEQAVADQGEQFDVGYVYVSGFPPLERRDAVFSEYKQTYPGIREVARFGTVNNPIANSVADQAAAVLRANPTISVILAPFDEFAKGAKIALEEAGLAQDVKIYSADISTADIQAMREPGSPWVATAGTNPAVMGEVSVRALAMLLAGENPGRQVLVPPTLITQQLLNEQDIQNMEQLGQKLPAFAHAEVANPEWMRLPKR</sequence>
<dbReference type="EMBL" id="BAABCX010000003">
    <property type="protein sequence ID" value="GAA3543225.1"/>
    <property type="molecule type" value="Genomic_DNA"/>
</dbReference>
<dbReference type="PANTHER" id="PTHR30036:SF7">
    <property type="entry name" value="ABC TRANSPORTER PERIPLASMIC-BINDING PROTEIN YPHF"/>
    <property type="match status" value="1"/>
</dbReference>
<dbReference type="Pfam" id="PF13407">
    <property type="entry name" value="Peripla_BP_4"/>
    <property type="match status" value="1"/>
</dbReference>